<sequence>METKGFSQIDNKLIFDLGLTGNAFLLYAKIQYHSNKKNFKLNREHIKAISGYGETAFRKAWKELKDKGILVQTRKRVQGKFIYEYDLNFKVEPKKQKREEVKKEQQKPVDSDGDVPMEGQMYIYDVLEDIEEDTSQNISIVSKETGFNEKESYKLLEVANNDVDKVLECYKYVLSQNDVKNIFSYTKWSIRNNKTLNSVPASNVKVDKFNDYPQRDYNFASLEAALLGCKVESLYN</sequence>
<dbReference type="EMBL" id="CP027776">
    <property type="protein sequence ID" value="AVP64129.1"/>
    <property type="molecule type" value="Genomic_DNA"/>
</dbReference>
<name>A0AAU8YV72_CLOBO</name>
<evidence type="ECO:0008006" key="3">
    <source>
        <dbReference type="Google" id="ProtNLM"/>
    </source>
</evidence>
<dbReference type="Gene3D" id="1.10.10.10">
    <property type="entry name" value="Winged helix-like DNA-binding domain superfamily/Winged helix DNA-binding domain"/>
    <property type="match status" value="1"/>
</dbReference>
<dbReference type="AlphaFoldDB" id="A0AAU8YV72"/>
<evidence type="ECO:0000313" key="1">
    <source>
        <dbReference type="EMBL" id="AVP64129.1"/>
    </source>
</evidence>
<dbReference type="Proteomes" id="UP000238070">
    <property type="component" value="Chromosome"/>
</dbReference>
<reference evidence="1 2" key="1">
    <citation type="submission" date="2018-01" db="EMBL/GenBank/DDBJ databases">
        <title>Genetic Diversity of Clostridium botulinum in seafood.</title>
        <authorList>
            <person name="Athira V."/>
            <person name="Arun Jyothi P.V."/>
            <person name="Lalitha K.V."/>
            <person name="Joseph T.C."/>
        </authorList>
    </citation>
    <scope>NUCLEOTIDE SEQUENCE [LARGE SCALE GENOMIC DNA]</scope>
    <source>
        <strain evidence="1 2">Mfbjulcb5</strain>
    </source>
</reference>
<evidence type="ECO:0000313" key="2">
    <source>
        <dbReference type="Proteomes" id="UP000238070"/>
    </source>
</evidence>
<gene>
    <name evidence="1" type="ORF">C3B64_07610</name>
</gene>
<accession>A0AAU8YV72</accession>
<proteinExistence type="predicted"/>
<dbReference type="InterPro" id="IPR036388">
    <property type="entry name" value="WH-like_DNA-bd_sf"/>
</dbReference>
<protein>
    <recommendedName>
        <fullName evidence="3">Helix-turn-helix domain-containing protein</fullName>
    </recommendedName>
</protein>
<organism evidence="1 2">
    <name type="scientific">Clostridium botulinum</name>
    <dbReference type="NCBI Taxonomy" id="1491"/>
    <lineage>
        <taxon>Bacteria</taxon>
        <taxon>Bacillati</taxon>
        <taxon>Bacillota</taxon>
        <taxon>Clostridia</taxon>
        <taxon>Eubacteriales</taxon>
        <taxon>Clostridiaceae</taxon>
        <taxon>Clostridium</taxon>
    </lineage>
</organism>